<accession>A0ABQ3I9S3</accession>
<evidence type="ECO:0000256" key="4">
    <source>
        <dbReference type="ARBA" id="ARBA00023180"/>
    </source>
</evidence>
<dbReference type="EMBL" id="BNAG01000003">
    <property type="protein sequence ID" value="GHE67408.1"/>
    <property type="molecule type" value="Genomic_DNA"/>
</dbReference>
<evidence type="ECO:0000313" key="7">
    <source>
        <dbReference type="EMBL" id="GHE67408.1"/>
    </source>
</evidence>
<dbReference type="PANTHER" id="PTHR43108">
    <property type="entry name" value="N-ACETYLGLUCOSAMINE-6-SULFATASE FAMILY MEMBER"/>
    <property type="match status" value="1"/>
</dbReference>
<name>A0ABQ3I9S3_9BACT</name>
<dbReference type="InterPro" id="IPR017850">
    <property type="entry name" value="Alkaline_phosphatase_core_sf"/>
</dbReference>
<dbReference type="Pfam" id="PF00884">
    <property type="entry name" value="Sulfatase"/>
    <property type="match status" value="1"/>
</dbReference>
<dbReference type="CDD" id="cd16031">
    <property type="entry name" value="G6S_like"/>
    <property type="match status" value="1"/>
</dbReference>
<organism evidence="7 8">
    <name type="scientific">Roseivirga thermotolerans</name>
    <dbReference type="NCBI Taxonomy" id="1758176"/>
    <lineage>
        <taxon>Bacteria</taxon>
        <taxon>Pseudomonadati</taxon>
        <taxon>Bacteroidota</taxon>
        <taxon>Cytophagia</taxon>
        <taxon>Cytophagales</taxon>
        <taxon>Roseivirgaceae</taxon>
        <taxon>Roseivirga</taxon>
    </lineage>
</organism>
<feature type="chain" id="PRO_5046028270" evidence="5">
    <location>
        <begin position="22"/>
        <end position="504"/>
    </location>
</feature>
<reference evidence="8" key="1">
    <citation type="journal article" date="2019" name="Int. J. Syst. Evol. Microbiol.">
        <title>The Global Catalogue of Microorganisms (GCM) 10K type strain sequencing project: providing services to taxonomists for standard genome sequencing and annotation.</title>
        <authorList>
            <consortium name="The Broad Institute Genomics Platform"/>
            <consortium name="The Broad Institute Genome Sequencing Center for Infectious Disease"/>
            <person name="Wu L."/>
            <person name="Ma J."/>
        </authorList>
    </citation>
    <scope>NUCLEOTIDE SEQUENCE [LARGE SCALE GENOMIC DNA]</scope>
    <source>
        <strain evidence="8">CGMCC 1.15111</strain>
    </source>
</reference>
<gene>
    <name evidence="7" type="ORF">GCM10011340_23640</name>
</gene>
<evidence type="ECO:0000256" key="5">
    <source>
        <dbReference type="SAM" id="SignalP"/>
    </source>
</evidence>
<dbReference type="InterPro" id="IPR000917">
    <property type="entry name" value="Sulfatase_N"/>
</dbReference>
<feature type="domain" description="Sulfatase N-terminal" evidence="6">
    <location>
        <begin position="45"/>
        <end position="377"/>
    </location>
</feature>
<dbReference type="PROSITE" id="PS51257">
    <property type="entry name" value="PROKAR_LIPOPROTEIN"/>
    <property type="match status" value="1"/>
</dbReference>
<keyword evidence="8" id="KW-1185">Reference proteome</keyword>
<keyword evidence="3" id="KW-0378">Hydrolase</keyword>
<dbReference type="Gene3D" id="3.40.720.10">
    <property type="entry name" value="Alkaline Phosphatase, subunit A"/>
    <property type="match status" value="1"/>
</dbReference>
<proteinExistence type="inferred from homology"/>
<evidence type="ECO:0000256" key="2">
    <source>
        <dbReference type="ARBA" id="ARBA00022729"/>
    </source>
</evidence>
<evidence type="ECO:0000256" key="3">
    <source>
        <dbReference type="ARBA" id="ARBA00022801"/>
    </source>
</evidence>
<feature type="signal peptide" evidence="5">
    <location>
        <begin position="1"/>
        <end position="21"/>
    </location>
</feature>
<evidence type="ECO:0000259" key="6">
    <source>
        <dbReference type="Pfam" id="PF00884"/>
    </source>
</evidence>
<dbReference type="PANTHER" id="PTHR43108:SF8">
    <property type="entry name" value="SD21168P"/>
    <property type="match status" value="1"/>
</dbReference>
<evidence type="ECO:0000313" key="8">
    <source>
        <dbReference type="Proteomes" id="UP000658258"/>
    </source>
</evidence>
<dbReference type="Proteomes" id="UP000658258">
    <property type="component" value="Unassembled WGS sequence"/>
</dbReference>
<evidence type="ECO:0000256" key="1">
    <source>
        <dbReference type="ARBA" id="ARBA00008779"/>
    </source>
</evidence>
<comment type="similarity">
    <text evidence="1">Belongs to the sulfatase family.</text>
</comment>
<keyword evidence="4" id="KW-0325">Glycoprotein</keyword>
<comment type="caution">
    <text evidence="7">The sequence shown here is derived from an EMBL/GenBank/DDBJ whole genome shotgun (WGS) entry which is preliminary data.</text>
</comment>
<dbReference type="PROSITE" id="PS00523">
    <property type="entry name" value="SULFATASE_1"/>
    <property type="match status" value="1"/>
</dbReference>
<dbReference type="SUPFAM" id="SSF53649">
    <property type="entry name" value="Alkaline phosphatase-like"/>
    <property type="match status" value="1"/>
</dbReference>
<sequence>MTNSTTKLLSLLALVHLVALACSAPRGEQKNDLILKHIEGTEPMNVVFILSDDHRYDFMGFTGKVPFLETPAMDKMAREGAHIENAFVTTSLCSPSRASILTGQLSHHHQVVDNQSLIADSIKFFPQYLQAAGYETAFMGKWHMGEHHADPRKGFDHWFSLKGQGNYYNPLININGVEKTFSDSTYITDLLTEEAVKWLSERDGQKPFFLYLSHKGVHADFKPAKRHQGVYANAKPSYPPTMFPEKNKDYNYADVPDWVKKQRNSWHGVDYMYHGQIGFDEFYQLYTETLLSVDESIAAVLDQLEKSGQIDNTIVFYMGDNGFSFGEHGLIDKRHAYEESIRVPLLIYGGKDVIKQNKVKQMIQNIDIGPTILAMAGLEKPTNMDGESFLPILKGENPDNWRKRIYYEYFWERPFPQTPTVHAVRTDKYKFIRYYGLWDINELYDLENDPWEMNNLIRNEAYRDIAKQLRTDLFNWLEETGGMQIPLKTDGTGARFDHLYRGTF</sequence>
<protein>
    <submittedName>
        <fullName evidence="7">Acetylglucosamine-6-sulfatase</fullName>
    </submittedName>
</protein>
<dbReference type="RefSeq" id="WP_189630464.1">
    <property type="nucleotide sequence ID" value="NZ_BNAG01000003.1"/>
</dbReference>
<dbReference type="InterPro" id="IPR024607">
    <property type="entry name" value="Sulfatase_CS"/>
</dbReference>
<keyword evidence="2 5" id="KW-0732">Signal</keyword>